<evidence type="ECO:0000256" key="3">
    <source>
        <dbReference type="ARBA" id="ARBA00022737"/>
    </source>
</evidence>
<dbReference type="Proteomes" id="UP000747542">
    <property type="component" value="Unassembled WGS sequence"/>
</dbReference>
<keyword evidence="9" id="KW-1185">Reference proteome</keyword>
<proteinExistence type="predicted"/>
<keyword evidence="3" id="KW-0677">Repeat</keyword>
<evidence type="ECO:0000256" key="2">
    <source>
        <dbReference type="ARBA" id="ARBA00022723"/>
    </source>
</evidence>
<keyword evidence="5" id="KW-0862">Zinc</keyword>
<keyword evidence="4" id="KW-0863">Zinc-finger</keyword>
<dbReference type="Gene3D" id="3.30.160.60">
    <property type="entry name" value="Classic Zinc Finger"/>
    <property type="match status" value="2"/>
</dbReference>
<dbReference type="EMBL" id="JAHLQT010022345">
    <property type="protein sequence ID" value="KAG7166590.1"/>
    <property type="molecule type" value="Genomic_DNA"/>
</dbReference>
<evidence type="ECO:0000256" key="7">
    <source>
        <dbReference type="SAM" id="MobiDB-lite"/>
    </source>
</evidence>
<dbReference type="PANTHER" id="PTHR24376:SF235">
    <property type="entry name" value="C2H2-TYPE DOMAIN-CONTAINING PROTEIN"/>
    <property type="match status" value="1"/>
</dbReference>
<dbReference type="AlphaFoldDB" id="A0A8J5JY02"/>
<keyword evidence="2" id="KW-0479">Metal-binding</keyword>
<reference evidence="8" key="1">
    <citation type="journal article" date="2021" name="Sci. Adv.">
        <title>The American lobster genome reveals insights on longevity, neural, and immune adaptations.</title>
        <authorList>
            <person name="Polinski J.M."/>
            <person name="Zimin A.V."/>
            <person name="Clark K.F."/>
            <person name="Kohn A.B."/>
            <person name="Sadowski N."/>
            <person name="Timp W."/>
            <person name="Ptitsyn A."/>
            <person name="Khanna P."/>
            <person name="Romanova D.Y."/>
            <person name="Williams P."/>
            <person name="Greenwood S.J."/>
            <person name="Moroz L.L."/>
            <person name="Walt D.R."/>
            <person name="Bodnar A.G."/>
        </authorList>
    </citation>
    <scope>NUCLEOTIDE SEQUENCE</scope>
    <source>
        <strain evidence="8">GMGI-L3</strain>
    </source>
</reference>
<evidence type="ECO:0000313" key="8">
    <source>
        <dbReference type="EMBL" id="KAG7166590.1"/>
    </source>
</evidence>
<evidence type="ECO:0000256" key="1">
    <source>
        <dbReference type="ARBA" id="ARBA00004123"/>
    </source>
</evidence>
<feature type="compositionally biased region" description="Polar residues" evidence="7">
    <location>
        <begin position="154"/>
        <end position="165"/>
    </location>
</feature>
<sequence length="165" mass="18697">MHTCMAEHTDEKDIKCEELDESFNSDYDVTQHVTVDEKDIKCEELDESFDSNYDVTQHVTVDEINIKCLKSVKSYDKKEQQKQHMAVHSGDEEDFKCEECGYDDDDGTTYDDIEVLGDLLVEELPQDLEGFDAEVRGVEEGAVTSPPCLRTHQPAPSSISLTPSR</sequence>
<name>A0A8J5JY02_HOMAM</name>
<dbReference type="GO" id="GO:0008270">
    <property type="term" value="F:zinc ion binding"/>
    <property type="evidence" value="ECO:0007669"/>
    <property type="project" value="UniProtKB-KW"/>
</dbReference>
<comment type="caution">
    <text evidence="8">The sequence shown here is derived from an EMBL/GenBank/DDBJ whole genome shotgun (WGS) entry which is preliminary data.</text>
</comment>
<evidence type="ECO:0000256" key="5">
    <source>
        <dbReference type="ARBA" id="ARBA00022833"/>
    </source>
</evidence>
<evidence type="ECO:0000256" key="6">
    <source>
        <dbReference type="ARBA" id="ARBA00023242"/>
    </source>
</evidence>
<protein>
    <submittedName>
        <fullName evidence="8">Zinc finger protein 714-like</fullName>
    </submittedName>
</protein>
<dbReference type="GO" id="GO:0005634">
    <property type="term" value="C:nucleus"/>
    <property type="evidence" value="ECO:0007669"/>
    <property type="project" value="UniProtKB-SubCell"/>
</dbReference>
<comment type="subcellular location">
    <subcellularLocation>
        <location evidence="1">Nucleus</location>
    </subcellularLocation>
</comment>
<keyword evidence="6" id="KW-0539">Nucleus</keyword>
<evidence type="ECO:0000313" key="9">
    <source>
        <dbReference type="Proteomes" id="UP000747542"/>
    </source>
</evidence>
<feature type="non-terminal residue" evidence="8">
    <location>
        <position position="165"/>
    </location>
</feature>
<evidence type="ECO:0000256" key="4">
    <source>
        <dbReference type="ARBA" id="ARBA00022771"/>
    </source>
</evidence>
<dbReference type="PANTHER" id="PTHR24376">
    <property type="entry name" value="ZINC FINGER PROTEIN"/>
    <property type="match status" value="1"/>
</dbReference>
<organism evidence="8 9">
    <name type="scientific">Homarus americanus</name>
    <name type="common">American lobster</name>
    <dbReference type="NCBI Taxonomy" id="6706"/>
    <lineage>
        <taxon>Eukaryota</taxon>
        <taxon>Metazoa</taxon>
        <taxon>Ecdysozoa</taxon>
        <taxon>Arthropoda</taxon>
        <taxon>Crustacea</taxon>
        <taxon>Multicrustacea</taxon>
        <taxon>Malacostraca</taxon>
        <taxon>Eumalacostraca</taxon>
        <taxon>Eucarida</taxon>
        <taxon>Decapoda</taxon>
        <taxon>Pleocyemata</taxon>
        <taxon>Astacidea</taxon>
        <taxon>Nephropoidea</taxon>
        <taxon>Nephropidae</taxon>
        <taxon>Homarus</taxon>
    </lineage>
</organism>
<gene>
    <name evidence="8" type="primary">Znf714-L</name>
    <name evidence="8" type="ORF">Hamer_G026582</name>
</gene>
<accession>A0A8J5JY02</accession>
<feature type="region of interest" description="Disordered" evidence="7">
    <location>
        <begin position="142"/>
        <end position="165"/>
    </location>
</feature>